<proteinExistence type="predicted"/>
<gene>
    <name evidence="1" type="ORF">NM688_g4205</name>
</gene>
<accession>A0ACC1T3Q3</accession>
<dbReference type="Proteomes" id="UP001148662">
    <property type="component" value="Unassembled WGS sequence"/>
</dbReference>
<organism evidence="1 2">
    <name type="scientific">Phlebia brevispora</name>
    <dbReference type="NCBI Taxonomy" id="194682"/>
    <lineage>
        <taxon>Eukaryota</taxon>
        <taxon>Fungi</taxon>
        <taxon>Dikarya</taxon>
        <taxon>Basidiomycota</taxon>
        <taxon>Agaricomycotina</taxon>
        <taxon>Agaricomycetes</taxon>
        <taxon>Polyporales</taxon>
        <taxon>Meruliaceae</taxon>
        <taxon>Phlebia</taxon>
    </lineage>
</organism>
<dbReference type="EMBL" id="JANHOG010000674">
    <property type="protein sequence ID" value="KAJ3552328.1"/>
    <property type="molecule type" value="Genomic_DNA"/>
</dbReference>
<evidence type="ECO:0000313" key="2">
    <source>
        <dbReference type="Proteomes" id="UP001148662"/>
    </source>
</evidence>
<evidence type="ECO:0000313" key="1">
    <source>
        <dbReference type="EMBL" id="KAJ3552328.1"/>
    </source>
</evidence>
<reference evidence="1" key="1">
    <citation type="submission" date="2022-07" db="EMBL/GenBank/DDBJ databases">
        <title>Genome Sequence of Phlebia brevispora.</title>
        <authorList>
            <person name="Buettner E."/>
        </authorList>
    </citation>
    <scope>NUCLEOTIDE SEQUENCE</scope>
    <source>
        <strain evidence="1">MPL23</strain>
    </source>
</reference>
<keyword evidence="2" id="KW-1185">Reference proteome</keyword>
<protein>
    <submittedName>
        <fullName evidence="1">Uncharacterized protein</fullName>
    </submittedName>
</protein>
<comment type="caution">
    <text evidence="1">The sequence shown here is derived from an EMBL/GenBank/DDBJ whole genome shotgun (WGS) entry which is preliminary data.</text>
</comment>
<name>A0ACC1T3Q3_9APHY</name>
<sequence length="1954" mass="220616">MKAIYPSRPSESPTNGPRVLMDAGLFAVNLLQTEDELHAAISSVERWVDSNDAALFRAFDGLLSIANVLPFILSHVDERVFAQITRRIIQSFPQDNDQDLQRLLSFKFLMYFSDFWDDHRLPFDDARTGAAQCSRSVRDGMAVLDVLQSLRKTNATPFHGISSGPFHALGLKVPRNNHDAQKTAAKVLRDLQGVLKYHFKLTREGRLRDILKHAYLGCGLTIETSGSEATSTAIYDILSSKKSGFILGNTQGFGKTPILISSRLVRNLRQAKVHSKLFRIIVKTLRALSEGDCLGSDSVLARNESTGAMIYSSSISRHCILVYHYKFDEEEVCQEPASTKSQCDDAVHGQSHSTAIRVFGVYATANLDYKFWNEVAAQLDARGHHSPAVISLDRTSSTAYQDQIRDMIVLNQFVHMSQNIVNDVLQNREVVQHFEMSKQEEDVANYSGSCYVYGRSGTGKTTVILSKMLRLEFSWLENQEMLDYQKPRQVQLTDDDFPLFISYDNLCSLLEMEIIECFKQPLCSMDRHDHTKQGASLTYEIFLSQIWSAFSEHFTKDLDPREVFAEFIGVIEGSERTLDFETSAIIWQLKELREHHDPNLCRDIDFIYVDETQDLLLIDVQRTYWLRNPNGLLWAGDSAQTIAAGSSFTFNELKAFVYRIEENEVKMGRLVPPAKPAVFKLNINFRSYWGIVNCGQTVLDLLGAFWPTLIDQIPAESGRRAGSLPLCLTSEETESAIERVIWSNEGYVEFGATQCILVRDDETRRRLKPMVGDMVLIMTIFESKGLEFNDVRHIILYDFFKSSPFQASQWRSVANSLVHDKPSLHVDPPANGLRKELQSLYVAITRARHTLWIIDASDRAIPMQRLWADRNQISVVDQMDMSHFATSSSKEDWAKAALEFFEKKLFIHAQQAYTIADQPHKASVAAAYGLRESAEVLPLGVGKKAHLRSAAFRKAADAFLQLAPSEEADKARKSRLYYHHAAECLEHVPDKVQAAMAYSCAGNHTKAALLYKETANFDEAVDEVSSHEGDILPATTKSVRYTAGLWYFTGRPNKEHIDNGIKLFGSEGAVLQFLEAHGLSALRLSLLHNYYKRYVKAIKGYSAVGNFQQAFKIYTHSDLSRDDLSTINHLVQNSCQNELHMNVRTISSRTTSRKVSDRSLTLLKFLDSLASFKACLSREAALEIDAFSNLMNPENKTSHLYKLADGSMPKVVSILYLEDSLDFSRPTVPHLPTIDGDTLLWLRVFVLYTMQLRALTLGPDLLEDPTVLRLFGCERVSHYTYKLANGGPSFRFAEATKLSSVLHAGEDMLVTKPVLRRSSILDICLRQAFSDRITDANKSILQNLSPSRNTLLCGDQQIESLRDRLQLAFLGIPIMDSLHSLKLLSSGEFVERGREWLLKLFDLLTEEIYNLGLDVFDDQMKGLIPESKTAIAIANIWIRAALRDLDQDPHDLQLTYKVKLTILRHILSGARRTCFRLPIWVRAASYHDGLPLEYKIKIGEDLYPSDRYGLQALILFIVNTVDRRATIEVGIVVLLTEFACAWFSFSSQLHDTNSVDGVIFPSKCLQLIFQNRRWDQELDVSAICLLFRTIVLLLEEVLKPQKGFLTHKGRALRCDGEEFERRTFISRLCEAMGSVGINVANDVIRGSIVNAASTMQGALALQPTEIENRFIMARSWEEYAKALEGSRLLKAVATGSSGYVVEQWTPSTDGLNTDTLPEERAEAKLTADTPNAAPAPATSQPAVQTQPEFTVEALERSILHGLRDAISHGMLSSIVFTKRRLVLLRKVQRRLLRRFRNKRFIDSPLACLRTPHFEQVKKAAEGVNWTHKRTARLVFMAPSHPCSPRLDSMRSEFQILKEIDAKKLPTTGHEEIEALGHKVKGIHDLIQEVVGLQNALTPESLLRNLSTLLDEMRTHANAIDILIKKLPEHVAKGIREEFELGRTGISRASRLRWK</sequence>